<dbReference type="GO" id="GO:0004497">
    <property type="term" value="F:monooxygenase activity"/>
    <property type="evidence" value="ECO:0007669"/>
    <property type="project" value="InterPro"/>
</dbReference>
<proteinExistence type="predicted"/>
<comment type="caution">
    <text evidence="1">The sequence shown here is derived from an EMBL/GenBank/DDBJ whole genome shotgun (WGS) entry which is preliminary data.</text>
</comment>
<dbReference type="Gene3D" id="1.10.630.10">
    <property type="entry name" value="Cytochrome P450"/>
    <property type="match status" value="1"/>
</dbReference>
<dbReference type="AlphaFoldDB" id="A0A830C1J0"/>
<name>A0A830C1J0_9LAMI</name>
<dbReference type="GO" id="GO:0016705">
    <property type="term" value="F:oxidoreductase activity, acting on paired donors, with incorporation or reduction of molecular oxygen"/>
    <property type="evidence" value="ECO:0007669"/>
    <property type="project" value="InterPro"/>
</dbReference>
<gene>
    <name evidence="1" type="ORF">PHJA_000959800</name>
</gene>
<dbReference type="EMBL" id="BMAC01000163">
    <property type="protein sequence ID" value="GFP88161.1"/>
    <property type="molecule type" value="Genomic_DNA"/>
</dbReference>
<organism evidence="1 2">
    <name type="scientific">Phtheirospermum japonicum</name>
    <dbReference type="NCBI Taxonomy" id="374723"/>
    <lineage>
        <taxon>Eukaryota</taxon>
        <taxon>Viridiplantae</taxon>
        <taxon>Streptophyta</taxon>
        <taxon>Embryophyta</taxon>
        <taxon>Tracheophyta</taxon>
        <taxon>Spermatophyta</taxon>
        <taxon>Magnoliopsida</taxon>
        <taxon>eudicotyledons</taxon>
        <taxon>Gunneridae</taxon>
        <taxon>Pentapetalae</taxon>
        <taxon>asterids</taxon>
        <taxon>lamiids</taxon>
        <taxon>Lamiales</taxon>
        <taxon>Orobanchaceae</taxon>
        <taxon>Orobanchaceae incertae sedis</taxon>
        <taxon>Phtheirospermum</taxon>
    </lineage>
</organism>
<keyword evidence="2" id="KW-1185">Reference proteome</keyword>
<protein>
    <submittedName>
        <fullName evidence="1">Cytochrome p450 734a1</fullName>
    </submittedName>
</protein>
<accession>A0A830C1J0</accession>
<sequence>MLEEGLEPTPELYTSLLAACYRSNLLDKAFSIPEANETEAKPHLVHPESDNSAQLSQIDIEKVLAHLIEAELNKRLDQCFSYGLERELVSQYLIQTILRKSWFLKSEYFEKVEQPLQVKGVEGHGLLNLKGDKWAQHRKIIKPIFYTDNLKLEANGAVGVDKYEFYMFIWFSNIAVRVSMWLEVKEWLVHNMRDIVVLRL</sequence>
<dbReference type="SUPFAM" id="SSF48264">
    <property type="entry name" value="Cytochrome P450"/>
    <property type="match status" value="1"/>
</dbReference>
<evidence type="ECO:0000313" key="2">
    <source>
        <dbReference type="Proteomes" id="UP000653305"/>
    </source>
</evidence>
<dbReference type="InterPro" id="IPR036396">
    <property type="entry name" value="Cyt_P450_sf"/>
</dbReference>
<dbReference type="GO" id="GO:0005506">
    <property type="term" value="F:iron ion binding"/>
    <property type="evidence" value="ECO:0007669"/>
    <property type="project" value="InterPro"/>
</dbReference>
<evidence type="ECO:0000313" key="1">
    <source>
        <dbReference type="EMBL" id="GFP88161.1"/>
    </source>
</evidence>
<dbReference type="Proteomes" id="UP000653305">
    <property type="component" value="Unassembled WGS sequence"/>
</dbReference>
<dbReference type="OrthoDB" id="1748599at2759"/>
<reference evidence="1" key="1">
    <citation type="submission" date="2020-07" db="EMBL/GenBank/DDBJ databases">
        <title>Ethylene signaling mediates host invasion by parasitic plants.</title>
        <authorList>
            <person name="Yoshida S."/>
        </authorList>
    </citation>
    <scope>NUCLEOTIDE SEQUENCE</scope>
    <source>
        <strain evidence="1">Okayama</strain>
    </source>
</reference>
<dbReference type="GO" id="GO:0020037">
    <property type="term" value="F:heme binding"/>
    <property type="evidence" value="ECO:0007669"/>
    <property type="project" value="InterPro"/>
</dbReference>